<organism evidence="11 12">
    <name type="scientific">Chryseobacterium formosense</name>
    <dbReference type="NCBI Taxonomy" id="236814"/>
    <lineage>
        <taxon>Bacteria</taxon>
        <taxon>Pseudomonadati</taxon>
        <taxon>Bacteroidota</taxon>
        <taxon>Flavobacteriia</taxon>
        <taxon>Flavobacteriales</taxon>
        <taxon>Weeksellaceae</taxon>
        <taxon>Chryseobacterium group</taxon>
        <taxon>Chryseobacterium</taxon>
    </lineage>
</organism>
<evidence type="ECO:0000256" key="10">
    <source>
        <dbReference type="PIRSR" id="PIRSR000388-3"/>
    </source>
</evidence>
<comment type="catalytic activity">
    <reaction evidence="7">
        <text>(6R)-5,10-methylene-5,6,7,8-tetrahydrofolate + 3-methyl-2-oxobutanoate + H2O = 2-dehydropantoate + (6S)-5,6,7,8-tetrahydrofolate</text>
        <dbReference type="Rhea" id="RHEA:11824"/>
        <dbReference type="ChEBI" id="CHEBI:11561"/>
        <dbReference type="ChEBI" id="CHEBI:11851"/>
        <dbReference type="ChEBI" id="CHEBI:15377"/>
        <dbReference type="ChEBI" id="CHEBI:15636"/>
        <dbReference type="ChEBI" id="CHEBI:57453"/>
        <dbReference type="EC" id="2.1.2.11"/>
    </reaction>
</comment>
<dbReference type="NCBIfam" id="NF001452">
    <property type="entry name" value="PRK00311.1"/>
    <property type="match status" value="1"/>
</dbReference>
<feature type="binding site" evidence="7 9">
    <location>
        <position position="122"/>
    </location>
    <ligand>
        <name>3-methyl-2-oxobutanoate</name>
        <dbReference type="ChEBI" id="CHEBI:11851"/>
    </ligand>
</feature>
<evidence type="ECO:0000256" key="6">
    <source>
        <dbReference type="ARBA" id="ARBA00056497"/>
    </source>
</evidence>
<dbReference type="FunFam" id="3.20.20.60:FF:000003">
    <property type="entry name" value="3-methyl-2-oxobutanoate hydroxymethyltransferase"/>
    <property type="match status" value="1"/>
</dbReference>
<dbReference type="PIRSF" id="PIRSF000388">
    <property type="entry name" value="Pantoate_hydroxy_MeTrfase"/>
    <property type="match status" value="1"/>
</dbReference>
<comment type="subcellular location">
    <subcellularLocation>
        <location evidence="7">Cytoplasm</location>
    </subcellularLocation>
</comment>
<gene>
    <name evidence="7" type="primary">panB</name>
    <name evidence="11" type="ORF">IX39_08440</name>
</gene>
<dbReference type="STRING" id="236814.IX39_08440"/>
<dbReference type="OrthoDB" id="9781789at2"/>
<comment type="pathway">
    <text evidence="1 7">Cofactor biosynthesis; (R)-pantothenate biosynthesis; (R)-pantoate from 3-methyl-2-oxobutanoate: step 1/2.</text>
</comment>
<dbReference type="GO" id="GO:0003864">
    <property type="term" value="F:3-methyl-2-oxobutanoate hydroxymethyltransferase activity"/>
    <property type="evidence" value="ECO:0007669"/>
    <property type="project" value="UniProtKB-UniRule"/>
</dbReference>
<comment type="similarity">
    <text evidence="2 7">Belongs to the PanB family.</text>
</comment>
<dbReference type="HAMAP" id="MF_00156">
    <property type="entry name" value="PanB"/>
    <property type="match status" value="1"/>
</dbReference>
<comment type="subunit">
    <text evidence="3 7">Homodecamer; pentamer of dimers.</text>
</comment>
<dbReference type="eggNOG" id="COG0413">
    <property type="taxonomic scope" value="Bacteria"/>
</dbReference>
<feature type="active site" description="Proton acceptor" evidence="7 8">
    <location>
        <position position="191"/>
    </location>
</feature>
<reference evidence="11 12" key="1">
    <citation type="submission" date="2014-07" db="EMBL/GenBank/DDBJ databases">
        <title>Genome of Chryseobacterium formosense LMG 24722.</title>
        <authorList>
            <person name="Pipes S.E."/>
            <person name="Stropko S.J."/>
            <person name="Newman J.D."/>
        </authorList>
    </citation>
    <scope>NUCLEOTIDE SEQUENCE [LARGE SCALE GENOMIC DNA]</scope>
    <source>
        <strain evidence="11 12">LMG 24722</strain>
    </source>
</reference>
<evidence type="ECO:0000256" key="9">
    <source>
        <dbReference type="PIRSR" id="PIRSR000388-2"/>
    </source>
</evidence>
<keyword evidence="7 10" id="KW-0460">Magnesium</keyword>
<sequence>MLINKATAKSKVTVQVFRKMKEKGQKISMLTAYDYTMAKLVDQAGIDAILVGDSAGNVMAGYETTLSVTLDEIIYHAKSVKRAVKNALIVVDMPFGTCSGDPIDSLHNAIRIMRETGAEALKIEGGEELLPDIRKIIAAGIPVMGHLGLMPQSVHQYGGFGLRAKSEMEAQKLKNDAALLEEAGCFAVTLEKVPAALAEEIALSLRIPVIGIGAGSQVDGQVLVVHDMLGLNQEFLPKFVRKYAELGDTVKKAVNDYILDVKNSDFPSASESYENPTKEVV</sequence>
<evidence type="ECO:0000256" key="4">
    <source>
        <dbReference type="ARBA" id="ARBA00022655"/>
    </source>
</evidence>
<dbReference type="InterPro" id="IPR015813">
    <property type="entry name" value="Pyrv/PenolPyrv_kinase-like_dom"/>
</dbReference>
<feature type="binding site" evidence="7 9">
    <location>
        <position position="92"/>
    </location>
    <ligand>
        <name>3-methyl-2-oxobutanoate</name>
        <dbReference type="ChEBI" id="CHEBI:11851"/>
    </ligand>
</feature>
<comment type="caution">
    <text evidence="11">The sequence shown here is derived from an EMBL/GenBank/DDBJ whole genome shotgun (WGS) entry which is preliminary data.</text>
</comment>
<keyword evidence="5 7" id="KW-0808">Transferase</keyword>
<comment type="cofactor">
    <cofactor evidence="7 10">
        <name>Mg(2+)</name>
        <dbReference type="ChEBI" id="CHEBI:18420"/>
    </cofactor>
    <text evidence="7 10">Binds 1 Mg(2+) ion per subunit.</text>
</comment>
<dbReference type="GO" id="GO:0008168">
    <property type="term" value="F:methyltransferase activity"/>
    <property type="evidence" value="ECO:0007669"/>
    <property type="project" value="UniProtKB-KW"/>
</dbReference>
<evidence type="ECO:0000256" key="8">
    <source>
        <dbReference type="PIRSR" id="PIRSR000388-1"/>
    </source>
</evidence>
<dbReference type="AlphaFoldDB" id="A0A085Z881"/>
<keyword evidence="12" id="KW-1185">Reference proteome</keyword>
<evidence type="ECO:0000256" key="2">
    <source>
        <dbReference type="ARBA" id="ARBA00008676"/>
    </source>
</evidence>
<evidence type="ECO:0000256" key="5">
    <source>
        <dbReference type="ARBA" id="ARBA00022679"/>
    </source>
</evidence>
<dbReference type="GO" id="GO:0032259">
    <property type="term" value="P:methylation"/>
    <property type="evidence" value="ECO:0007669"/>
    <property type="project" value="UniProtKB-KW"/>
</dbReference>
<keyword evidence="4 7" id="KW-0566">Pantothenate biosynthesis</keyword>
<evidence type="ECO:0000256" key="1">
    <source>
        <dbReference type="ARBA" id="ARBA00005033"/>
    </source>
</evidence>
<feature type="binding site" evidence="7 10">
    <location>
        <position position="53"/>
    </location>
    <ligand>
        <name>Mg(2+)</name>
        <dbReference type="ChEBI" id="CHEBI:18420"/>
    </ligand>
</feature>
<dbReference type="Proteomes" id="UP000028713">
    <property type="component" value="Unassembled WGS sequence"/>
</dbReference>
<keyword evidence="11" id="KW-0489">Methyltransferase</keyword>
<accession>A0A085Z881</accession>
<dbReference type="CDD" id="cd06557">
    <property type="entry name" value="KPHMT-like"/>
    <property type="match status" value="1"/>
</dbReference>
<dbReference type="PANTHER" id="PTHR20881:SF0">
    <property type="entry name" value="3-METHYL-2-OXOBUTANOATE HYDROXYMETHYLTRANSFERASE"/>
    <property type="match status" value="1"/>
</dbReference>
<feature type="binding site" evidence="7 10">
    <location>
        <position position="124"/>
    </location>
    <ligand>
        <name>Mg(2+)</name>
        <dbReference type="ChEBI" id="CHEBI:18420"/>
    </ligand>
</feature>
<dbReference type="Gene3D" id="3.20.20.60">
    <property type="entry name" value="Phosphoenolpyruvate-binding domains"/>
    <property type="match status" value="1"/>
</dbReference>
<evidence type="ECO:0000256" key="7">
    <source>
        <dbReference type="HAMAP-Rule" id="MF_00156"/>
    </source>
</evidence>
<evidence type="ECO:0000313" key="11">
    <source>
        <dbReference type="EMBL" id="KFF00645.1"/>
    </source>
</evidence>
<keyword evidence="7" id="KW-0963">Cytoplasm</keyword>
<dbReference type="UniPathway" id="UPA00028">
    <property type="reaction ID" value="UER00003"/>
</dbReference>
<name>A0A085Z881_9FLAO</name>
<dbReference type="SUPFAM" id="SSF51621">
    <property type="entry name" value="Phosphoenolpyruvate/pyruvate domain"/>
    <property type="match status" value="1"/>
</dbReference>
<evidence type="ECO:0000256" key="3">
    <source>
        <dbReference type="ARBA" id="ARBA00011424"/>
    </source>
</evidence>
<dbReference type="InterPro" id="IPR003700">
    <property type="entry name" value="Pantoate_hydroxy_MeTrfase"/>
</dbReference>
<feature type="binding site" evidence="7 10">
    <location>
        <position position="92"/>
    </location>
    <ligand>
        <name>Mg(2+)</name>
        <dbReference type="ChEBI" id="CHEBI:18420"/>
    </ligand>
</feature>
<dbReference type="EC" id="2.1.2.11" evidence="7"/>
<evidence type="ECO:0000313" key="12">
    <source>
        <dbReference type="Proteomes" id="UP000028713"/>
    </source>
</evidence>
<dbReference type="GO" id="GO:0005737">
    <property type="term" value="C:cytoplasm"/>
    <property type="evidence" value="ECO:0007669"/>
    <property type="project" value="UniProtKB-SubCell"/>
</dbReference>
<dbReference type="NCBIfam" id="TIGR00222">
    <property type="entry name" value="panB"/>
    <property type="match status" value="1"/>
</dbReference>
<dbReference type="RefSeq" id="WP_034675112.1">
    <property type="nucleotide sequence ID" value="NZ_FPAP01000001.1"/>
</dbReference>
<dbReference type="PANTHER" id="PTHR20881">
    <property type="entry name" value="3-METHYL-2-OXOBUTANOATE HYDROXYMETHYLTRANSFERASE"/>
    <property type="match status" value="1"/>
</dbReference>
<comment type="function">
    <text evidence="6 7">Catalyzes the reversible reaction in which hydroxymethyl group from 5,10-methylenetetrahydrofolate is transferred onto alpha-ketoisovalerate to form ketopantoate.</text>
</comment>
<dbReference type="GO" id="GO:0000287">
    <property type="term" value="F:magnesium ion binding"/>
    <property type="evidence" value="ECO:0007669"/>
    <property type="project" value="TreeGrafter"/>
</dbReference>
<feature type="binding site" evidence="7 9">
    <location>
        <begin position="53"/>
        <end position="54"/>
    </location>
    <ligand>
        <name>3-methyl-2-oxobutanoate</name>
        <dbReference type="ChEBI" id="CHEBI:11851"/>
    </ligand>
</feature>
<dbReference type="GO" id="GO:0015940">
    <property type="term" value="P:pantothenate biosynthetic process"/>
    <property type="evidence" value="ECO:0007669"/>
    <property type="project" value="UniProtKB-UniRule"/>
</dbReference>
<protein>
    <recommendedName>
        <fullName evidence="7">3-methyl-2-oxobutanoate hydroxymethyltransferase</fullName>
        <ecNumber evidence="7">2.1.2.11</ecNumber>
    </recommendedName>
    <alternativeName>
        <fullName evidence="7">Ketopantoate hydroxymethyltransferase</fullName>
        <shortName evidence="7">KPHMT</shortName>
    </alternativeName>
</protein>
<keyword evidence="7 10" id="KW-0479">Metal-binding</keyword>
<dbReference type="InterPro" id="IPR040442">
    <property type="entry name" value="Pyrv_kinase-like_dom_sf"/>
</dbReference>
<proteinExistence type="inferred from homology"/>
<dbReference type="Pfam" id="PF02548">
    <property type="entry name" value="Pantoate_transf"/>
    <property type="match status" value="1"/>
</dbReference>
<dbReference type="EMBL" id="JPRP01000001">
    <property type="protein sequence ID" value="KFF00645.1"/>
    <property type="molecule type" value="Genomic_DNA"/>
</dbReference>